<feature type="domain" description="HTH lysR-type" evidence="5">
    <location>
        <begin position="1"/>
        <end position="58"/>
    </location>
</feature>
<dbReference type="EMBL" id="JBALHR010000001">
    <property type="protein sequence ID" value="MEH7826700.1"/>
    <property type="molecule type" value="Genomic_DNA"/>
</dbReference>
<dbReference type="SUPFAM" id="SSF53850">
    <property type="entry name" value="Periplasmic binding protein-like II"/>
    <property type="match status" value="1"/>
</dbReference>
<organism evidence="6 7">
    <name type="scientific">Gemmobacter denitrificans</name>
    <dbReference type="NCBI Taxonomy" id="3123040"/>
    <lineage>
        <taxon>Bacteria</taxon>
        <taxon>Pseudomonadati</taxon>
        <taxon>Pseudomonadota</taxon>
        <taxon>Alphaproteobacteria</taxon>
        <taxon>Rhodobacterales</taxon>
        <taxon>Paracoccaceae</taxon>
        <taxon>Gemmobacter</taxon>
    </lineage>
</organism>
<dbReference type="PANTHER" id="PTHR30346">
    <property type="entry name" value="TRANSCRIPTIONAL DUAL REGULATOR HCAR-RELATED"/>
    <property type="match status" value="1"/>
</dbReference>
<dbReference type="InterPro" id="IPR036388">
    <property type="entry name" value="WH-like_DNA-bd_sf"/>
</dbReference>
<dbReference type="RefSeq" id="WP_335418172.1">
    <property type="nucleotide sequence ID" value="NZ_JBALHR010000001.1"/>
</dbReference>
<dbReference type="Proteomes" id="UP001431963">
    <property type="component" value="Unassembled WGS sequence"/>
</dbReference>
<proteinExistence type="inferred from homology"/>
<evidence type="ECO:0000313" key="6">
    <source>
        <dbReference type="EMBL" id="MEH7826700.1"/>
    </source>
</evidence>
<evidence type="ECO:0000256" key="3">
    <source>
        <dbReference type="ARBA" id="ARBA00023125"/>
    </source>
</evidence>
<reference evidence="6" key="1">
    <citation type="submission" date="2024-02" db="EMBL/GenBank/DDBJ databases">
        <title>Genome sequences of strain Gemmobacter sp. JM10B15.</title>
        <authorList>
            <person name="Zhang M."/>
        </authorList>
    </citation>
    <scope>NUCLEOTIDE SEQUENCE</scope>
    <source>
        <strain evidence="6">JM10B15</strain>
    </source>
</reference>
<dbReference type="PANTHER" id="PTHR30346:SF28">
    <property type="entry name" value="HTH-TYPE TRANSCRIPTIONAL REGULATOR CYNR"/>
    <property type="match status" value="1"/>
</dbReference>
<dbReference type="Gene3D" id="1.10.10.10">
    <property type="entry name" value="Winged helix-like DNA-binding domain superfamily/Winged helix DNA-binding domain"/>
    <property type="match status" value="1"/>
</dbReference>
<dbReference type="Pfam" id="PF00126">
    <property type="entry name" value="HTH_1"/>
    <property type="match status" value="1"/>
</dbReference>
<dbReference type="PRINTS" id="PR00039">
    <property type="entry name" value="HTHLYSR"/>
</dbReference>
<comment type="similarity">
    <text evidence="1">Belongs to the LysR transcriptional regulatory family.</text>
</comment>
<dbReference type="InterPro" id="IPR000847">
    <property type="entry name" value="LysR_HTH_N"/>
</dbReference>
<dbReference type="InterPro" id="IPR005119">
    <property type="entry name" value="LysR_subst-bd"/>
</dbReference>
<dbReference type="Pfam" id="PF03466">
    <property type="entry name" value="LysR_substrate"/>
    <property type="match status" value="1"/>
</dbReference>
<comment type="caution">
    <text evidence="6">The sequence shown here is derived from an EMBL/GenBank/DDBJ whole genome shotgun (WGS) entry which is preliminary data.</text>
</comment>
<evidence type="ECO:0000313" key="7">
    <source>
        <dbReference type="Proteomes" id="UP001431963"/>
    </source>
</evidence>
<dbReference type="CDD" id="cd05466">
    <property type="entry name" value="PBP2_LTTR_substrate"/>
    <property type="match status" value="1"/>
</dbReference>
<keyword evidence="7" id="KW-1185">Reference proteome</keyword>
<evidence type="ECO:0000256" key="1">
    <source>
        <dbReference type="ARBA" id="ARBA00009437"/>
    </source>
</evidence>
<protein>
    <submittedName>
        <fullName evidence="6">LysR family transcriptional regulator</fullName>
    </submittedName>
</protein>
<dbReference type="Gene3D" id="3.40.190.10">
    <property type="entry name" value="Periplasmic binding protein-like II"/>
    <property type="match status" value="1"/>
</dbReference>
<evidence type="ECO:0000256" key="4">
    <source>
        <dbReference type="ARBA" id="ARBA00023163"/>
    </source>
</evidence>
<evidence type="ECO:0000259" key="5">
    <source>
        <dbReference type="PROSITE" id="PS50931"/>
    </source>
</evidence>
<accession>A0ABU8BPS9</accession>
<dbReference type="SUPFAM" id="SSF46785">
    <property type="entry name" value="Winged helix' DNA-binding domain"/>
    <property type="match status" value="1"/>
</dbReference>
<keyword evidence="2" id="KW-0805">Transcription regulation</keyword>
<dbReference type="InterPro" id="IPR036390">
    <property type="entry name" value="WH_DNA-bd_sf"/>
</dbReference>
<name>A0ABU8BPS9_9RHOB</name>
<dbReference type="PROSITE" id="PS50931">
    <property type="entry name" value="HTH_LYSR"/>
    <property type="match status" value="1"/>
</dbReference>
<keyword evidence="3" id="KW-0238">DNA-binding</keyword>
<keyword evidence="4" id="KW-0804">Transcription</keyword>
<sequence>MQIELLDTFLDLCETRSFNRTAERLGVTQSTVSARIATLEGAIGARLFDRSRAGTDLTMEGSRFEAHARSLRHEWNEARRRIQVPDRAAHLVRLGIQNDLAAQHIGEWVAEFRRALPETAFYIEPDYSNQMCADLLTGVQDFAVMFSPKPHPDLHFETVGEVPYVMVSSETTRLAEVAPESFIFAHFSPAFEAMHRQVTPELVSAAISVGQSGTVASLLGAMGGAGYVLEKTAETLLGDGRFRRVEDAPVLRQPVYAALHLRHRISPVHRRLTRIVRRRLAGRET</sequence>
<gene>
    <name evidence="6" type="ORF">V6590_00905</name>
</gene>
<evidence type="ECO:0000256" key="2">
    <source>
        <dbReference type="ARBA" id="ARBA00023015"/>
    </source>
</evidence>